<proteinExistence type="inferred from homology"/>
<dbReference type="InterPro" id="IPR047141">
    <property type="entry name" value="Stealth"/>
</dbReference>
<accession>A0A6C0LFA5</accession>
<keyword evidence="3" id="KW-0812">Transmembrane</keyword>
<comment type="similarity">
    <text evidence="1">Belongs to the stealth family.</text>
</comment>
<reference evidence="5" key="1">
    <citation type="journal article" date="2020" name="Nature">
        <title>Giant virus diversity and host interactions through global metagenomics.</title>
        <authorList>
            <person name="Schulz F."/>
            <person name="Roux S."/>
            <person name="Paez-Espino D."/>
            <person name="Jungbluth S."/>
            <person name="Walsh D.A."/>
            <person name="Denef V.J."/>
            <person name="McMahon K.D."/>
            <person name="Konstantinidis K.T."/>
            <person name="Eloe-Fadrosh E.A."/>
            <person name="Kyrpides N.C."/>
            <person name="Woyke T."/>
        </authorList>
    </citation>
    <scope>NUCLEOTIDE SEQUENCE</scope>
    <source>
        <strain evidence="5">GVMAG-M-3300027791-30</strain>
    </source>
</reference>
<dbReference type="InterPro" id="IPR021520">
    <property type="entry name" value="Stealth_CR2"/>
</dbReference>
<dbReference type="EMBL" id="MN740474">
    <property type="protein sequence ID" value="QHU28675.1"/>
    <property type="molecule type" value="Genomic_DNA"/>
</dbReference>
<evidence type="ECO:0000256" key="2">
    <source>
        <dbReference type="ARBA" id="ARBA00022679"/>
    </source>
</evidence>
<evidence type="ECO:0000256" key="1">
    <source>
        <dbReference type="ARBA" id="ARBA00007583"/>
    </source>
</evidence>
<feature type="transmembrane region" description="Helical" evidence="3">
    <location>
        <begin position="12"/>
        <end position="39"/>
    </location>
</feature>
<sequence>MLLKRKLIIYKLLKIYSLLLNSMNIIFVLSIILLIITILCILNKFSNFENDFNKTPFPIDIVYTWAGENNNKHNIKESYNNELMFSLKSIFKYMPWFNKIYIVINTPLENNKPSWFNDLYHNKIILLDQKTIFPKKEHHKLPCKVSDIIESYINNIPGLSEHYIYMNDDFIINKELTYKYFYDDNKILLPTSVKRSKKLNFNNNLKLKKYPYCHINEAWHPHIPYAFTKTSYNNFLNEYQDFISWIRNSSFAIRESNNNCKKYGLNLPCKQLHYPYRIYLYKNKLGKISKDLYETYILGETNILIDIQLLIYSKIFKCPFFVVNNIKNKNKNKITKFLQNKFPKKLYFEK</sequence>
<organism evidence="5">
    <name type="scientific">viral metagenome</name>
    <dbReference type="NCBI Taxonomy" id="1070528"/>
    <lineage>
        <taxon>unclassified sequences</taxon>
        <taxon>metagenomes</taxon>
        <taxon>organismal metagenomes</taxon>
    </lineage>
</organism>
<dbReference type="GO" id="GO:0016772">
    <property type="term" value="F:transferase activity, transferring phosphorus-containing groups"/>
    <property type="evidence" value="ECO:0007669"/>
    <property type="project" value="InterPro"/>
</dbReference>
<dbReference type="GO" id="GO:0005794">
    <property type="term" value="C:Golgi apparatus"/>
    <property type="evidence" value="ECO:0007669"/>
    <property type="project" value="TreeGrafter"/>
</dbReference>
<feature type="domain" description="Stealth protein CR2 conserved region 2" evidence="4">
    <location>
        <begin position="80"/>
        <end position="186"/>
    </location>
</feature>
<keyword evidence="3" id="KW-0472">Membrane</keyword>
<keyword evidence="2" id="KW-0808">Transferase</keyword>
<keyword evidence="3" id="KW-1133">Transmembrane helix</keyword>
<evidence type="ECO:0000256" key="3">
    <source>
        <dbReference type="SAM" id="Phobius"/>
    </source>
</evidence>
<name>A0A6C0LFA5_9ZZZZ</name>
<dbReference type="PANTHER" id="PTHR24045">
    <property type="match status" value="1"/>
</dbReference>
<evidence type="ECO:0000313" key="5">
    <source>
        <dbReference type="EMBL" id="QHU28675.1"/>
    </source>
</evidence>
<dbReference type="PANTHER" id="PTHR24045:SF0">
    <property type="entry name" value="N-ACETYLGLUCOSAMINE-1-PHOSPHOTRANSFERASE SUBUNITS ALPHA_BETA"/>
    <property type="match status" value="1"/>
</dbReference>
<protein>
    <recommendedName>
        <fullName evidence="4">Stealth protein CR2 conserved region 2 domain-containing protein</fullName>
    </recommendedName>
</protein>
<dbReference type="Pfam" id="PF11380">
    <property type="entry name" value="Stealth_CR2"/>
    <property type="match status" value="1"/>
</dbReference>
<dbReference type="AlphaFoldDB" id="A0A6C0LFA5"/>
<evidence type="ECO:0000259" key="4">
    <source>
        <dbReference type="Pfam" id="PF11380"/>
    </source>
</evidence>